<evidence type="ECO:0000256" key="1">
    <source>
        <dbReference type="ARBA" id="ARBA00010641"/>
    </source>
</evidence>
<dbReference type="InterPro" id="IPR013324">
    <property type="entry name" value="RNA_pol_sigma_r3/r4-like"/>
</dbReference>
<dbReference type="SUPFAM" id="SSF88659">
    <property type="entry name" value="Sigma3 and sigma4 domains of RNA polymerase sigma factors"/>
    <property type="match status" value="1"/>
</dbReference>
<name>A0ABS8PYB5_9BACT</name>
<dbReference type="Pfam" id="PF08281">
    <property type="entry name" value="Sigma70_r4_2"/>
    <property type="match status" value="1"/>
</dbReference>
<dbReference type="InterPro" id="IPR013249">
    <property type="entry name" value="RNA_pol_sigma70_r4_t2"/>
</dbReference>
<evidence type="ECO:0000256" key="4">
    <source>
        <dbReference type="ARBA" id="ARBA00023163"/>
    </source>
</evidence>
<dbReference type="EMBL" id="JAJNEC010000008">
    <property type="protein sequence ID" value="MCD2426075.1"/>
    <property type="molecule type" value="Genomic_DNA"/>
</dbReference>
<organism evidence="7 8">
    <name type="scientific">Niabella pedocola</name>
    <dbReference type="NCBI Taxonomy" id="1752077"/>
    <lineage>
        <taxon>Bacteria</taxon>
        <taxon>Pseudomonadati</taxon>
        <taxon>Bacteroidota</taxon>
        <taxon>Chitinophagia</taxon>
        <taxon>Chitinophagales</taxon>
        <taxon>Chitinophagaceae</taxon>
        <taxon>Niabella</taxon>
    </lineage>
</organism>
<feature type="domain" description="RNA polymerase sigma factor 70 region 4 type 2" evidence="6">
    <location>
        <begin position="120"/>
        <end position="171"/>
    </location>
</feature>
<evidence type="ECO:0000313" key="7">
    <source>
        <dbReference type="EMBL" id="MCD2426075.1"/>
    </source>
</evidence>
<dbReference type="InterPro" id="IPR007627">
    <property type="entry name" value="RNA_pol_sigma70_r2"/>
</dbReference>
<keyword evidence="3" id="KW-0731">Sigma factor</keyword>
<gene>
    <name evidence="7" type="ORF">LQ567_25045</name>
</gene>
<dbReference type="InterPro" id="IPR014284">
    <property type="entry name" value="RNA_pol_sigma-70_dom"/>
</dbReference>
<dbReference type="NCBIfam" id="TIGR02937">
    <property type="entry name" value="sigma70-ECF"/>
    <property type="match status" value="1"/>
</dbReference>
<protein>
    <submittedName>
        <fullName evidence="7">RNA polymerase sigma-70 factor</fullName>
    </submittedName>
</protein>
<dbReference type="InterPro" id="IPR036388">
    <property type="entry name" value="WH-like_DNA-bd_sf"/>
</dbReference>
<dbReference type="InterPro" id="IPR014327">
    <property type="entry name" value="RNA_pol_sigma70_bacteroid"/>
</dbReference>
<evidence type="ECO:0000256" key="2">
    <source>
        <dbReference type="ARBA" id="ARBA00023015"/>
    </source>
</evidence>
<evidence type="ECO:0000313" key="8">
    <source>
        <dbReference type="Proteomes" id="UP001199816"/>
    </source>
</evidence>
<dbReference type="PANTHER" id="PTHR43133">
    <property type="entry name" value="RNA POLYMERASE ECF-TYPE SIGMA FACTO"/>
    <property type="match status" value="1"/>
</dbReference>
<dbReference type="NCBIfam" id="TIGR02985">
    <property type="entry name" value="Sig70_bacteroi1"/>
    <property type="match status" value="1"/>
</dbReference>
<feature type="domain" description="RNA polymerase sigma-70 region 2" evidence="5">
    <location>
        <begin position="25"/>
        <end position="90"/>
    </location>
</feature>
<dbReference type="PANTHER" id="PTHR43133:SF46">
    <property type="entry name" value="RNA POLYMERASE SIGMA-70 FACTOR ECF SUBFAMILY"/>
    <property type="match status" value="1"/>
</dbReference>
<dbReference type="RefSeq" id="WP_231008665.1">
    <property type="nucleotide sequence ID" value="NZ_JAJNEC010000008.1"/>
</dbReference>
<dbReference type="Proteomes" id="UP001199816">
    <property type="component" value="Unassembled WGS sequence"/>
</dbReference>
<proteinExistence type="inferred from homology"/>
<comment type="similarity">
    <text evidence="1">Belongs to the sigma-70 factor family. ECF subfamily.</text>
</comment>
<keyword evidence="4" id="KW-0804">Transcription</keyword>
<evidence type="ECO:0000259" key="5">
    <source>
        <dbReference type="Pfam" id="PF04542"/>
    </source>
</evidence>
<dbReference type="InterPro" id="IPR013325">
    <property type="entry name" value="RNA_pol_sigma_r2"/>
</dbReference>
<dbReference type="InterPro" id="IPR039425">
    <property type="entry name" value="RNA_pol_sigma-70-like"/>
</dbReference>
<dbReference type="Gene3D" id="1.10.1740.10">
    <property type="match status" value="1"/>
</dbReference>
<evidence type="ECO:0000259" key="6">
    <source>
        <dbReference type="Pfam" id="PF08281"/>
    </source>
</evidence>
<keyword evidence="2" id="KW-0805">Transcription regulation</keyword>
<comment type="caution">
    <text evidence="7">The sequence shown here is derived from an EMBL/GenBank/DDBJ whole genome shotgun (WGS) entry which is preliminary data.</text>
</comment>
<dbReference type="SUPFAM" id="SSF88946">
    <property type="entry name" value="Sigma2 domain of RNA polymerase sigma factors"/>
    <property type="match status" value="1"/>
</dbReference>
<accession>A0ABS8PYB5</accession>
<sequence length="197" mass="22795">MQATSIHLLFRQIGEGQKNAFNQLFYRYYEQMVRFALQYVKQPEPAEELVSSVFVNIWQKRSRLNEVRAPEVYLFVSVKNASLNYLRQSAKLRTSFHVPELPGERIGSTADTEYRELETIVHAAVERLPAQRQLIFKLIREEGLKAREVAAILSVSVRTVENQLYKAVKSLADAISDYLGYHPKEQRVTGKTLLLFF</sequence>
<keyword evidence="8" id="KW-1185">Reference proteome</keyword>
<reference evidence="7 8" key="1">
    <citation type="submission" date="2021-11" db="EMBL/GenBank/DDBJ databases">
        <title>Genomic of Niabella pedocola.</title>
        <authorList>
            <person name="Wu T."/>
        </authorList>
    </citation>
    <scope>NUCLEOTIDE SEQUENCE [LARGE SCALE GENOMIC DNA]</scope>
    <source>
        <strain evidence="7 8">JCM 31011</strain>
    </source>
</reference>
<evidence type="ECO:0000256" key="3">
    <source>
        <dbReference type="ARBA" id="ARBA00023082"/>
    </source>
</evidence>
<dbReference type="Gene3D" id="1.10.10.10">
    <property type="entry name" value="Winged helix-like DNA-binding domain superfamily/Winged helix DNA-binding domain"/>
    <property type="match status" value="1"/>
</dbReference>
<dbReference type="Pfam" id="PF04542">
    <property type="entry name" value="Sigma70_r2"/>
    <property type="match status" value="1"/>
</dbReference>